<evidence type="ECO:0000313" key="1">
    <source>
        <dbReference type="EMBL" id="MBB5051099.1"/>
    </source>
</evidence>
<dbReference type="EMBL" id="JACHIJ010000002">
    <property type="protein sequence ID" value="MBB5051099.1"/>
    <property type="molecule type" value="Genomic_DNA"/>
</dbReference>
<protein>
    <submittedName>
        <fullName evidence="1">Uncharacterized protein</fullName>
    </submittedName>
</protein>
<gene>
    <name evidence="1" type="ORF">HNQ36_001053</name>
</gene>
<dbReference type="Proteomes" id="UP000521227">
    <property type="component" value="Unassembled WGS sequence"/>
</dbReference>
<reference evidence="1 2" key="1">
    <citation type="submission" date="2020-08" db="EMBL/GenBank/DDBJ databases">
        <title>Genomic Encyclopedia of Type Strains, Phase IV (KMG-IV): sequencing the most valuable type-strain genomes for metagenomic binning, comparative biology and taxonomic classification.</title>
        <authorList>
            <person name="Goeker M."/>
        </authorList>
    </citation>
    <scope>NUCLEOTIDE SEQUENCE [LARGE SCALE GENOMIC DNA]</scope>
    <source>
        <strain evidence="1 2">DSM 17498</strain>
    </source>
</reference>
<proteinExistence type="predicted"/>
<sequence length="99" mass="10457">MTAALPRLELDPTPSDFDEAVILIDGHEEETIRIECTGAAELAARLAAIANGHAETTKALTAAMHALRSYQFSNASPELAVSTADYCEQILKQQSGAAA</sequence>
<dbReference type="AlphaFoldDB" id="A0A840MRP8"/>
<evidence type="ECO:0000313" key="2">
    <source>
        <dbReference type="Proteomes" id="UP000521227"/>
    </source>
</evidence>
<organism evidence="1 2">
    <name type="scientific">Afipia massiliensis</name>
    <dbReference type="NCBI Taxonomy" id="211460"/>
    <lineage>
        <taxon>Bacteria</taxon>
        <taxon>Pseudomonadati</taxon>
        <taxon>Pseudomonadota</taxon>
        <taxon>Alphaproteobacteria</taxon>
        <taxon>Hyphomicrobiales</taxon>
        <taxon>Nitrobacteraceae</taxon>
        <taxon>Afipia</taxon>
    </lineage>
</organism>
<accession>A0A840MRP8</accession>
<name>A0A840MRP8_9BRAD</name>
<dbReference type="RefSeq" id="WP_184082888.1">
    <property type="nucleotide sequence ID" value="NZ_JACHIJ010000002.1"/>
</dbReference>
<comment type="caution">
    <text evidence="1">The sequence shown here is derived from an EMBL/GenBank/DDBJ whole genome shotgun (WGS) entry which is preliminary data.</text>
</comment>